<comment type="caution">
    <text evidence="1">The sequence shown here is derived from an EMBL/GenBank/DDBJ whole genome shotgun (WGS) entry which is preliminary data.</text>
</comment>
<dbReference type="Proteomes" id="UP000786811">
    <property type="component" value="Unassembled WGS sequence"/>
</dbReference>
<organism evidence="1 2">
    <name type="scientific">Cotesia congregata</name>
    <name type="common">Parasitoid wasp</name>
    <name type="synonym">Apanteles congregatus</name>
    <dbReference type="NCBI Taxonomy" id="51543"/>
    <lineage>
        <taxon>Eukaryota</taxon>
        <taxon>Metazoa</taxon>
        <taxon>Ecdysozoa</taxon>
        <taxon>Arthropoda</taxon>
        <taxon>Hexapoda</taxon>
        <taxon>Insecta</taxon>
        <taxon>Pterygota</taxon>
        <taxon>Neoptera</taxon>
        <taxon>Endopterygota</taxon>
        <taxon>Hymenoptera</taxon>
        <taxon>Apocrita</taxon>
        <taxon>Ichneumonoidea</taxon>
        <taxon>Braconidae</taxon>
        <taxon>Microgastrinae</taxon>
        <taxon>Cotesia</taxon>
    </lineage>
</organism>
<gene>
    <name evidence="1" type="ORF">HICCMSTLAB_LOCUS10605</name>
</gene>
<evidence type="ECO:0000313" key="2">
    <source>
        <dbReference type="Proteomes" id="UP000786811"/>
    </source>
</evidence>
<reference evidence="1" key="1">
    <citation type="submission" date="2021-04" db="EMBL/GenBank/DDBJ databases">
        <authorList>
            <person name="Chebbi M.A.C M."/>
        </authorList>
    </citation>
    <scope>NUCLEOTIDE SEQUENCE</scope>
</reference>
<dbReference type="EMBL" id="CAJNRD030001123">
    <property type="protein sequence ID" value="CAG5101703.1"/>
    <property type="molecule type" value="Genomic_DNA"/>
</dbReference>
<protein>
    <submittedName>
        <fullName evidence="1">Uncharacterized protein</fullName>
    </submittedName>
</protein>
<accession>A0A8J2HI42</accession>
<keyword evidence="2" id="KW-1185">Reference proteome</keyword>
<proteinExistence type="predicted"/>
<dbReference type="AlphaFoldDB" id="A0A8J2HI42"/>
<name>A0A8J2HI42_COTCN</name>
<evidence type="ECO:0000313" key="1">
    <source>
        <dbReference type="EMBL" id="CAG5101703.1"/>
    </source>
</evidence>
<sequence>MTNFSLSIDSVESGAKFRLNPLSTERQTTECVYCQQNETSVTFASVTLSSSCWLDVVAASPLMRWRWRNLLLLRRSWWSTPSLSVVLSAVSSVTTSLRISAPSLVPLHHVAGWTHVASHHRTSHLTIRSTHGAHVTGHTHWRATLLRLMAPLSLVTPKVKNIFLIKIIKHPGYVVINNLNIITVLIVIKKKKNTYSPSVQLMGSILKNQSNISGIAKGDESKATTATGLAVLHNHTVNNFAITAEVSLQIFLSRLP</sequence>